<keyword evidence="5" id="KW-1185">Reference proteome</keyword>
<dbReference type="InterPro" id="IPR052600">
    <property type="entry name" value="Nuc_rcpt_coact/corep"/>
</dbReference>
<feature type="region of interest" description="Disordered" evidence="2">
    <location>
        <begin position="194"/>
        <end position="249"/>
    </location>
</feature>
<dbReference type="EMBL" id="AZBU02000010">
    <property type="protein sequence ID" value="TKR62440.1"/>
    <property type="molecule type" value="Genomic_DNA"/>
</dbReference>
<proteinExistence type="predicted"/>
<accession>A0A4U5M1A9</accession>
<dbReference type="SUPFAM" id="SSF54928">
    <property type="entry name" value="RNA-binding domain, RBD"/>
    <property type="match status" value="1"/>
</dbReference>
<dbReference type="InterPro" id="IPR012677">
    <property type="entry name" value="Nucleotide-bd_a/b_plait_sf"/>
</dbReference>
<feature type="domain" description="RRM" evidence="3">
    <location>
        <begin position="114"/>
        <end position="185"/>
    </location>
</feature>
<comment type="caution">
    <text evidence="4">The sequence shown here is derived from an EMBL/GenBank/DDBJ whole genome shotgun (WGS) entry which is preliminary data.</text>
</comment>
<dbReference type="InterPro" id="IPR000504">
    <property type="entry name" value="RRM_dom"/>
</dbReference>
<dbReference type="PROSITE" id="PS50102">
    <property type="entry name" value="RRM"/>
    <property type="match status" value="1"/>
</dbReference>
<evidence type="ECO:0000256" key="2">
    <source>
        <dbReference type="SAM" id="MobiDB-lite"/>
    </source>
</evidence>
<dbReference type="InterPro" id="IPR035979">
    <property type="entry name" value="RBD_domain_sf"/>
</dbReference>
<evidence type="ECO:0000313" key="5">
    <source>
        <dbReference type="Proteomes" id="UP000298663"/>
    </source>
</evidence>
<dbReference type="Gene3D" id="3.30.70.330">
    <property type="match status" value="1"/>
</dbReference>
<dbReference type="SMART" id="SM00360">
    <property type="entry name" value="RRM"/>
    <property type="match status" value="1"/>
</dbReference>
<dbReference type="STRING" id="34508.A0A4U5M1A9"/>
<dbReference type="Pfam" id="PF00076">
    <property type="entry name" value="RRM_1"/>
    <property type="match status" value="1"/>
</dbReference>
<organism evidence="4 5">
    <name type="scientific">Steinernema carpocapsae</name>
    <name type="common">Entomopathogenic nematode</name>
    <dbReference type="NCBI Taxonomy" id="34508"/>
    <lineage>
        <taxon>Eukaryota</taxon>
        <taxon>Metazoa</taxon>
        <taxon>Ecdysozoa</taxon>
        <taxon>Nematoda</taxon>
        <taxon>Chromadorea</taxon>
        <taxon>Rhabditida</taxon>
        <taxon>Tylenchina</taxon>
        <taxon>Panagrolaimomorpha</taxon>
        <taxon>Strongyloidoidea</taxon>
        <taxon>Steinernematidae</taxon>
        <taxon>Steinernema</taxon>
    </lineage>
</organism>
<protein>
    <recommendedName>
        <fullName evidence="3">RRM domain-containing protein</fullName>
    </recommendedName>
</protein>
<dbReference type="OrthoDB" id="6730379at2759"/>
<evidence type="ECO:0000313" key="4">
    <source>
        <dbReference type="EMBL" id="TKR62440.1"/>
    </source>
</evidence>
<dbReference type="GO" id="GO:0003723">
    <property type="term" value="F:RNA binding"/>
    <property type="evidence" value="ECO:0007669"/>
    <property type="project" value="UniProtKB-UniRule"/>
</dbReference>
<reference evidence="4 5" key="1">
    <citation type="journal article" date="2015" name="Genome Biol.">
        <title>Comparative genomics of Steinernema reveals deeply conserved gene regulatory networks.</title>
        <authorList>
            <person name="Dillman A.R."/>
            <person name="Macchietto M."/>
            <person name="Porter C.F."/>
            <person name="Rogers A."/>
            <person name="Williams B."/>
            <person name="Antoshechkin I."/>
            <person name="Lee M.M."/>
            <person name="Goodwin Z."/>
            <person name="Lu X."/>
            <person name="Lewis E.E."/>
            <person name="Goodrich-Blair H."/>
            <person name="Stock S.P."/>
            <person name="Adams B.J."/>
            <person name="Sternberg P.W."/>
            <person name="Mortazavi A."/>
        </authorList>
    </citation>
    <scope>NUCLEOTIDE SEQUENCE [LARGE SCALE GENOMIC DNA]</scope>
    <source>
        <strain evidence="4 5">ALL</strain>
    </source>
</reference>
<dbReference type="Proteomes" id="UP000298663">
    <property type="component" value="Unassembled WGS sequence"/>
</dbReference>
<dbReference type="PANTHER" id="PTHR23295:SF6">
    <property type="entry name" value="NEOSIN, ISOFORM A"/>
    <property type="match status" value="1"/>
</dbReference>
<keyword evidence="1" id="KW-0694">RNA-binding</keyword>
<gene>
    <name evidence="4" type="ORF">L596_026399</name>
</gene>
<dbReference type="AlphaFoldDB" id="A0A4U5M1A9"/>
<feature type="compositionally biased region" description="Basic and acidic residues" evidence="2">
    <location>
        <begin position="231"/>
        <end position="249"/>
    </location>
</feature>
<evidence type="ECO:0000256" key="1">
    <source>
        <dbReference type="PROSITE-ProRule" id="PRU00176"/>
    </source>
</evidence>
<name>A0A4U5M1A9_STECR</name>
<sequence>MDAKLTTPLTTDLSSVLLPQFTALDPLSTLTLAPFGLYQYDLATMFRGQSHPNPMRLQTQQTADPSFVGMPGYGQMEGYPPQGPPHMAQHPMAPPMRREISYDTSSKDPQMLRSRIFIGNINTSLVTRDDIIKLCSAYGTLLGVTVFKGYAFVQFSNMNEADFAVSILNGYNWNNSCLDVKLALTGMKTQSHSAAGQKRTIGGAGGPSATGNGSVNAVRDTDSTAPKMKKTRVDESHEKNRKDAKESQDQKDAFNNLYNHGMPDVLICGGCRWVTSSFAEFRDHRVKECQPPAKNEKNDKPE</sequence>
<reference evidence="4 5" key="2">
    <citation type="journal article" date="2019" name="G3 (Bethesda)">
        <title>Hybrid Assembly of the Genome of the Entomopathogenic Nematode Steinernema carpocapsae Identifies the X-Chromosome.</title>
        <authorList>
            <person name="Serra L."/>
            <person name="Macchietto M."/>
            <person name="Macias-Munoz A."/>
            <person name="McGill C.J."/>
            <person name="Rodriguez I.M."/>
            <person name="Rodriguez B."/>
            <person name="Murad R."/>
            <person name="Mortazavi A."/>
        </authorList>
    </citation>
    <scope>NUCLEOTIDE SEQUENCE [LARGE SCALE GENOMIC DNA]</scope>
    <source>
        <strain evidence="4 5">ALL</strain>
    </source>
</reference>
<evidence type="ECO:0000259" key="3">
    <source>
        <dbReference type="PROSITE" id="PS50102"/>
    </source>
</evidence>
<dbReference type="PANTHER" id="PTHR23295">
    <property type="entry name" value="NUCLEAR RECEPTOR COACTIVATOR 5-RELATED"/>
    <property type="match status" value="1"/>
</dbReference>